<feature type="compositionally biased region" description="Basic and acidic residues" evidence="1">
    <location>
        <begin position="50"/>
        <end position="68"/>
    </location>
</feature>
<dbReference type="AlphaFoldDB" id="A0A1H1PCD5"/>
<evidence type="ECO:0000313" key="3">
    <source>
        <dbReference type="Proteomes" id="UP000243904"/>
    </source>
</evidence>
<reference evidence="3" key="1">
    <citation type="submission" date="2016-10" db="EMBL/GenBank/DDBJ databases">
        <authorList>
            <person name="Varghese N."/>
            <person name="Submissions S."/>
        </authorList>
    </citation>
    <scope>NUCLEOTIDE SEQUENCE [LARGE SCALE GENOMIC DNA]</scope>
    <source>
        <strain evidence="3">GAS369</strain>
    </source>
</reference>
<evidence type="ECO:0000313" key="2">
    <source>
        <dbReference type="EMBL" id="SDS08695.1"/>
    </source>
</evidence>
<feature type="region of interest" description="Disordered" evidence="1">
    <location>
        <begin position="50"/>
        <end position="74"/>
    </location>
</feature>
<dbReference type="Pfam" id="PF07750">
    <property type="entry name" value="GcrA"/>
    <property type="match status" value="1"/>
</dbReference>
<evidence type="ECO:0000256" key="1">
    <source>
        <dbReference type="SAM" id="MobiDB-lite"/>
    </source>
</evidence>
<dbReference type="Proteomes" id="UP000243904">
    <property type="component" value="Chromosome I"/>
</dbReference>
<name>A0A1H1PCD5_9BRAD</name>
<accession>A0A1H1PCD5</accession>
<protein>
    <submittedName>
        <fullName evidence="2">GcrA cell cycle regulator</fullName>
    </submittedName>
</protein>
<proteinExistence type="predicted"/>
<dbReference type="Gene3D" id="1.10.10.60">
    <property type="entry name" value="Homeodomain-like"/>
    <property type="match status" value="1"/>
</dbReference>
<dbReference type="RefSeq" id="WP_100382189.1">
    <property type="nucleotide sequence ID" value="NZ_LT629750.1"/>
</dbReference>
<gene>
    <name evidence="2" type="ORF">SAMN05444158_0960</name>
</gene>
<dbReference type="InterPro" id="IPR011681">
    <property type="entry name" value="GcrA"/>
</dbReference>
<keyword evidence="3" id="KW-1185">Reference proteome</keyword>
<organism evidence="2 3">
    <name type="scientific">Bradyrhizobium canariense</name>
    <dbReference type="NCBI Taxonomy" id="255045"/>
    <lineage>
        <taxon>Bacteria</taxon>
        <taxon>Pseudomonadati</taxon>
        <taxon>Pseudomonadota</taxon>
        <taxon>Alphaproteobacteria</taxon>
        <taxon>Hyphomicrobiales</taxon>
        <taxon>Nitrobacteraceae</taxon>
        <taxon>Bradyrhizobium</taxon>
    </lineage>
</organism>
<sequence length="158" mass="17935">MHANEPTWTDERIELLKSRFEAGLSCREIAADIGVSRNAVIGKLSRLNLRREGSGDERRPPRKNGEKGRRPKTAPRLQYQMLRALYAEPQRVAEEPIQDGHRCSLLELSAEKCRWPINTPGAEDFCFCGNTPVEGLPYCAGHTRLAYKPNSHLRVARR</sequence>
<dbReference type="EMBL" id="LT629750">
    <property type="protein sequence ID" value="SDS08695.1"/>
    <property type="molecule type" value="Genomic_DNA"/>
</dbReference>